<evidence type="ECO:0000256" key="4">
    <source>
        <dbReference type="SAM" id="MobiDB-lite"/>
    </source>
</evidence>
<evidence type="ECO:0000313" key="5">
    <source>
        <dbReference type="EMBL" id="OWZ08159.1"/>
    </source>
</evidence>
<sequence length="622" mass="68922">MADVAASFLPPQDIHPNNAVFAARSLPRPLTWQRREHMMHRRTILTRIGQLLARNAQLVLQQGDAATDLSKTWVLARKLEVLMFIHSASLLEYANMDSLARRVQALTAGIVNKKIRRTTTTPPPSEAGIVPTRTSVSPVVHPATSQQVAGRTFSPSSTGSATPPVAAAGGSVRPLPRISHLIHKRSIDETERCVDDLNVRKRMRIALMPEAESELEEKRKPKRCVDDLNVRKRMRIALMPEPESELEEKRKPSELGILLFRGYEELSKIIWSYVDGVQIMRSRGVNRIACALAPLFVTSLQLSCNAIMRSRGVNRIACALAPLFVTSLQLSCNAVQKALATRTGGAACILRECIHLRHLEIVSLSAGMTFGKLSMRAMNCPQRFVVTHDDHEQIVLSMAEQMRVNTFPGLSRLSITCLFTNEEADGEADVLVNTLMLGCCPSIEELCLPGNSFGDYGATKVAQMLRSQVCPKLTRLDLRRNFIGEDGVRSLCHALADGCAPNLTELCLGGNTITDSSFHHILYAMESRQLRNLRFLGIEMNYLTSTSMDMLGRTVGKLVCPVLSQISYSDNSVDNESAKRLIATAVYQERVWQAKRQQQIRDGHASEDESSGDEQVSDEEVV</sequence>
<dbReference type="Proteomes" id="UP000198211">
    <property type="component" value="Unassembled WGS sequence"/>
</dbReference>
<dbReference type="GO" id="GO:0031267">
    <property type="term" value="F:small GTPase binding"/>
    <property type="evidence" value="ECO:0007669"/>
    <property type="project" value="TreeGrafter"/>
</dbReference>
<feature type="compositionally biased region" description="Polar residues" evidence="4">
    <location>
        <begin position="132"/>
        <end position="161"/>
    </location>
</feature>
<evidence type="ECO:0000256" key="1">
    <source>
        <dbReference type="ARBA" id="ARBA00022468"/>
    </source>
</evidence>
<dbReference type="InterPro" id="IPR032675">
    <property type="entry name" value="LRR_dom_sf"/>
</dbReference>
<dbReference type="Gene3D" id="3.80.10.10">
    <property type="entry name" value="Ribonuclease Inhibitor"/>
    <property type="match status" value="1"/>
</dbReference>
<gene>
    <name evidence="5" type="ORF">PHMEG_00019343</name>
</gene>
<protein>
    <submittedName>
        <fullName evidence="5">Uncharacterized protein</fullName>
    </submittedName>
</protein>
<keyword evidence="2" id="KW-0433">Leucine-rich repeat</keyword>
<dbReference type="Pfam" id="PF13516">
    <property type="entry name" value="LRR_6"/>
    <property type="match status" value="1"/>
</dbReference>
<name>A0A225VT21_9STRA</name>
<dbReference type="GO" id="GO:0048471">
    <property type="term" value="C:perinuclear region of cytoplasm"/>
    <property type="evidence" value="ECO:0007669"/>
    <property type="project" value="TreeGrafter"/>
</dbReference>
<keyword evidence="6" id="KW-1185">Reference proteome</keyword>
<accession>A0A225VT21</accession>
<feature type="compositionally biased region" description="Acidic residues" evidence="4">
    <location>
        <begin position="608"/>
        <end position="622"/>
    </location>
</feature>
<dbReference type="PANTHER" id="PTHR24113">
    <property type="entry name" value="RAN GTPASE-ACTIVATING PROTEIN 1"/>
    <property type="match status" value="1"/>
</dbReference>
<evidence type="ECO:0000313" key="6">
    <source>
        <dbReference type="Proteomes" id="UP000198211"/>
    </source>
</evidence>
<dbReference type="PANTHER" id="PTHR24113:SF12">
    <property type="entry name" value="RAN GTPASE-ACTIVATING PROTEIN 1"/>
    <property type="match status" value="1"/>
</dbReference>
<feature type="region of interest" description="Disordered" evidence="4">
    <location>
        <begin position="598"/>
        <end position="622"/>
    </location>
</feature>
<dbReference type="EMBL" id="NBNE01003254">
    <property type="protein sequence ID" value="OWZ08159.1"/>
    <property type="molecule type" value="Genomic_DNA"/>
</dbReference>
<dbReference type="InterPro" id="IPR027038">
    <property type="entry name" value="RanGap"/>
</dbReference>
<dbReference type="GO" id="GO:0005829">
    <property type="term" value="C:cytosol"/>
    <property type="evidence" value="ECO:0007669"/>
    <property type="project" value="TreeGrafter"/>
</dbReference>
<dbReference type="STRING" id="4795.A0A225VT21"/>
<keyword evidence="3" id="KW-0677">Repeat</keyword>
<proteinExistence type="predicted"/>
<keyword evidence="1" id="KW-0343">GTPase activation</keyword>
<feature type="region of interest" description="Disordered" evidence="4">
    <location>
        <begin position="117"/>
        <end position="170"/>
    </location>
</feature>
<dbReference type="SUPFAM" id="SSF52047">
    <property type="entry name" value="RNI-like"/>
    <property type="match status" value="1"/>
</dbReference>
<evidence type="ECO:0000256" key="2">
    <source>
        <dbReference type="ARBA" id="ARBA00022614"/>
    </source>
</evidence>
<dbReference type="GO" id="GO:0005096">
    <property type="term" value="F:GTPase activator activity"/>
    <property type="evidence" value="ECO:0007669"/>
    <property type="project" value="UniProtKB-KW"/>
</dbReference>
<dbReference type="AlphaFoldDB" id="A0A225VT21"/>
<dbReference type="SMART" id="SM00368">
    <property type="entry name" value="LRR_RI"/>
    <property type="match status" value="3"/>
</dbReference>
<comment type="caution">
    <text evidence="5">The sequence shown here is derived from an EMBL/GenBank/DDBJ whole genome shotgun (WGS) entry which is preliminary data.</text>
</comment>
<dbReference type="GO" id="GO:0005634">
    <property type="term" value="C:nucleus"/>
    <property type="evidence" value="ECO:0007669"/>
    <property type="project" value="TreeGrafter"/>
</dbReference>
<dbReference type="OrthoDB" id="120976at2759"/>
<organism evidence="5 6">
    <name type="scientific">Phytophthora megakarya</name>
    <dbReference type="NCBI Taxonomy" id="4795"/>
    <lineage>
        <taxon>Eukaryota</taxon>
        <taxon>Sar</taxon>
        <taxon>Stramenopiles</taxon>
        <taxon>Oomycota</taxon>
        <taxon>Peronosporomycetes</taxon>
        <taxon>Peronosporales</taxon>
        <taxon>Peronosporaceae</taxon>
        <taxon>Phytophthora</taxon>
    </lineage>
</organism>
<dbReference type="GO" id="GO:0006913">
    <property type="term" value="P:nucleocytoplasmic transport"/>
    <property type="evidence" value="ECO:0007669"/>
    <property type="project" value="TreeGrafter"/>
</dbReference>
<reference evidence="6" key="1">
    <citation type="submission" date="2017-03" db="EMBL/GenBank/DDBJ databases">
        <title>Phytopthora megakarya and P. palmivora, two closely related causual agents of cacao black pod achieved similar genome size and gene model numbers by different mechanisms.</title>
        <authorList>
            <person name="Ali S."/>
            <person name="Shao J."/>
            <person name="Larry D.J."/>
            <person name="Kronmiller B."/>
            <person name="Shen D."/>
            <person name="Strem M.D."/>
            <person name="Melnick R.L."/>
            <person name="Guiltinan M.J."/>
            <person name="Tyler B.M."/>
            <person name="Meinhardt L.W."/>
            <person name="Bailey B.A."/>
        </authorList>
    </citation>
    <scope>NUCLEOTIDE SEQUENCE [LARGE SCALE GENOMIC DNA]</scope>
    <source>
        <strain evidence="6">zdho120</strain>
    </source>
</reference>
<dbReference type="InterPro" id="IPR001611">
    <property type="entry name" value="Leu-rich_rpt"/>
</dbReference>
<evidence type="ECO:0000256" key="3">
    <source>
        <dbReference type="ARBA" id="ARBA00022737"/>
    </source>
</evidence>